<keyword evidence="3" id="KW-1185">Reference proteome</keyword>
<feature type="region of interest" description="Disordered" evidence="1">
    <location>
        <begin position="75"/>
        <end position="159"/>
    </location>
</feature>
<sequence length="159" mass="17126">MDSGSSTTVNGQLRPSHLTHVEPNTTSQSLIETQHTALRLACSGTFVQTRGDLHPIPNQHAYMLRVKIVRAQGGKQPFWTPRATLPGPRPTVASNQTRPREQLPPRRRASTDAALAPAPALPHRTPDPRVSPGARDHTSTLAQTHSRAGPQPADPASPT</sequence>
<feature type="compositionally biased region" description="Low complexity" evidence="1">
    <location>
        <begin position="113"/>
        <end position="122"/>
    </location>
</feature>
<accession>A0A8E2B226</accession>
<feature type="compositionally biased region" description="Polar residues" evidence="1">
    <location>
        <begin position="1"/>
        <end position="13"/>
    </location>
</feature>
<organism evidence="2 3">
    <name type="scientific">Obba rivulosa</name>
    <dbReference type="NCBI Taxonomy" id="1052685"/>
    <lineage>
        <taxon>Eukaryota</taxon>
        <taxon>Fungi</taxon>
        <taxon>Dikarya</taxon>
        <taxon>Basidiomycota</taxon>
        <taxon>Agaricomycotina</taxon>
        <taxon>Agaricomycetes</taxon>
        <taxon>Polyporales</taxon>
        <taxon>Gelatoporiaceae</taxon>
        <taxon>Obba</taxon>
    </lineage>
</organism>
<dbReference type="EMBL" id="KV722367">
    <property type="protein sequence ID" value="OCH92579.1"/>
    <property type="molecule type" value="Genomic_DNA"/>
</dbReference>
<evidence type="ECO:0000256" key="1">
    <source>
        <dbReference type="SAM" id="MobiDB-lite"/>
    </source>
</evidence>
<proteinExistence type="predicted"/>
<feature type="region of interest" description="Disordered" evidence="1">
    <location>
        <begin position="1"/>
        <end position="30"/>
    </location>
</feature>
<evidence type="ECO:0000313" key="2">
    <source>
        <dbReference type="EMBL" id="OCH92579.1"/>
    </source>
</evidence>
<evidence type="ECO:0000313" key="3">
    <source>
        <dbReference type="Proteomes" id="UP000250043"/>
    </source>
</evidence>
<name>A0A8E2B226_9APHY</name>
<gene>
    <name evidence="2" type="ORF">OBBRIDRAFT_833362</name>
</gene>
<dbReference type="Proteomes" id="UP000250043">
    <property type="component" value="Unassembled WGS sequence"/>
</dbReference>
<dbReference type="AlphaFoldDB" id="A0A8E2B226"/>
<protein>
    <submittedName>
        <fullName evidence="2">Uncharacterized protein</fullName>
    </submittedName>
</protein>
<reference evidence="2 3" key="1">
    <citation type="submission" date="2016-07" db="EMBL/GenBank/DDBJ databases">
        <title>Draft genome of the white-rot fungus Obba rivulosa 3A-2.</title>
        <authorList>
            <consortium name="DOE Joint Genome Institute"/>
            <person name="Miettinen O."/>
            <person name="Riley R."/>
            <person name="Acob R."/>
            <person name="Barry K."/>
            <person name="Cullen D."/>
            <person name="De Vries R."/>
            <person name="Hainaut M."/>
            <person name="Hatakka A."/>
            <person name="Henrissat B."/>
            <person name="Hilden K."/>
            <person name="Kuo R."/>
            <person name="Labutti K."/>
            <person name="Lipzen A."/>
            <person name="Makela M.R."/>
            <person name="Sandor L."/>
            <person name="Spatafora J.W."/>
            <person name="Grigoriev I.V."/>
            <person name="Hibbett D.S."/>
        </authorList>
    </citation>
    <scope>NUCLEOTIDE SEQUENCE [LARGE SCALE GENOMIC DNA]</scope>
    <source>
        <strain evidence="2 3">3A-2</strain>
    </source>
</reference>